<comment type="caution">
    <text evidence="4">The sequence shown here is derived from an EMBL/GenBank/DDBJ whole genome shotgun (WGS) entry which is preliminary data.</text>
</comment>
<keyword evidence="1 2" id="KW-0732">Signal</keyword>
<protein>
    <submittedName>
        <fullName evidence="4">T9SS type A sorting domain-containing protein</fullName>
    </submittedName>
</protein>
<evidence type="ECO:0000256" key="1">
    <source>
        <dbReference type="ARBA" id="ARBA00022729"/>
    </source>
</evidence>
<evidence type="ECO:0000313" key="5">
    <source>
        <dbReference type="Proteomes" id="UP000703674"/>
    </source>
</evidence>
<dbReference type="EMBL" id="JAAVJR010000004">
    <property type="protein sequence ID" value="NJW53022.1"/>
    <property type="molecule type" value="Genomic_DNA"/>
</dbReference>
<accession>A0ABX1CXQ3</accession>
<proteinExistence type="predicted"/>
<evidence type="ECO:0000259" key="3">
    <source>
        <dbReference type="Pfam" id="PF18962"/>
    </source>
</evidence>
<dbReference type="Proteomes" id="UP000703674">
    <property type="component" value="Unassembled WGS sequence"/>
</dbReference>
<feature type="chain" id="PRO_5046246388" evidence="2">
    <location>
        <begin position="24"/>
        <end position="118"/>
    </location>
</feature>
<dbReference type="NCBIfam" id="TIGR04183">
    <property type="entry name" value="Por_Secre_tail"/>
    <property type="match status" value="1"/>
</dbReference>
<gene>
    <name evidence="4" type="ORF">HC175_08815</name>
</gene>
<evidence type="ECO:0000256" key="2">
    <source>
        <dbReference type="SAM" id="SignalP"/>
    </source>
</evidence>
<feature type="domain" description="Secretion system C-terminal sorting" evidence="3">
    <location>
        <begin position="48"/>
        <end position="117"/>
    </location>
</feature>
<dbReference type="RefSeq" id="WP_168138124.1">
    <property type="nucleotide sequence ID" value="NZ_JAAVJR010000004.1"/>
</dbReference>
<keyword evidence="5" id="KW-1185">Reference proteome</keyword>
<organism evidence="4 5">
    <name type="scientific">Salinimicrobium oceani</name>
    <dbReference type="NCBI Taxonomy" id="2722702"/>
    <lineage>
        <taxon>Bacteria</taxon>
        <taxon>Pseudomonadati</taxon>
        <taxon>Bacteroidota</taxon>
        <taxon>Flavobacteriia</taxon>
        <taxon>Flavobacteriales</taxon>
        <taxon>Flavobacteriaceae</taxon>
        <taxon>Salinimicrobium</taxon>
    </lineage>
</organism>
<dbReference type="Pfam" id="PF18962">
    <property type="entry name" value="Por_Secre_tail"/>
    <property type="match status" value="1"/>
</dbReference>
<reference evidence="4 5" key="1">
    <citation type="submission" date="2020-03" db="EMBL/GenBank/DDBJ databases">
        <title>Salinimicrobium sp. nov, isolated from SCS.</title>
        <authorList>
            <person name="Cao W.R."/>
        </authorList>
    </citation>
    <scope>NUCLEOTIDE SEQUENCE [LARGE SCALE GENOMIC DNA]</scope>
    <source>
        <strain evidence="5">J15B91</strain>
    </source>
</reference>
<sequence length="118" mass="12842">MKQLYLYPLMIIGLLLLASPASAQVSPQETAARMDTSVKEVPIDGLSIYPNPASGQKVYINTREGKPKKVEIYNVLGNAILSAQLIGNELNISALEPGVYIMKIQEGKSTATRKLVVR</sequence>
<feature type="signal peptide" evidence="2">
    <location>
        <begin position="1"/>
        <end position="23"/>
    </location>
</feature>
<evidence type="ECO:0000313" key="4">
    <source>
        <dbReference type="EMBL" id="NJW53022.1"/>
    </source>
</evidence>
<name>A0ABX1CXQ3_9FLAO</name>
<dbReference type="InterPro" id="IPR026444">
    <property type="entry name" value="Secre_tail"/>
</dbReference>